<dbReference type="Pfam" id="PF25273">
    <property type="entry name" value="DUF7869"/>
    <property type="match status" value="1"/>
</dbReference>
<evidence type="ECO:0000259" key="1">
    <source>
        <dbReference type="Pfam" id="PF25273"/>
    </source>
</evidence>
<sequence length="344" mass="39197">MGLIRYPSISRGRGTLIVGKSGIKKERVNIVIKRFFESGEMAKEIRGGDRKSEKTANRRSAIHVFMESLKCTEPHYCRSQSACRVYLPPDLNLTKENLFCYVWNETVRPKSSNEIVSALFHRLVNINLAGKVHIKLFADCCGDQNKNTILIGMCCKWLESHAPSNIKTIEVIFPVVGHSYIPPDRVFGNIEKDLKKKEIIVSPEEYVTLIGRHGTVLRLGEEVAVFNWKRATQNVIKPPVAFQIPPHKKIYAGLIELGAFRSVTKKSYNISSINPQPLPCNIAVREDKVVSVSKLLQAHYGENWRRYELLNFYVNVELQKNVEEDMEENDVCELVEEAEHCLSI</sequence>
<evidence type="ECO:0000313" key="2">
    <source>
        <dbReference type="EMBL" id="KAJ8942215.1"/>
    </source>
</evidence>
<evidence type="ECO:0000313" key="3">
    <source>
        <dbReference type="Proteomes" id="UP001162156"/>
    </source>
</evidence>
<feature type="domain" description="DUF7869" evidence="1">
    <location>
        <begin position="94"/>
        <end position="210"/>
    </location>
</feature>
<comment type="caution">
    <text evidence="2">The sequence shown here is derived from an EMBL/GenBank/DDBJ whole genome shotgun (WGS) entry which is preliminary data.</text>
</comment>
<dbReference type="Proteomes" id="UP001162156">
    <property type="component" value="Unassembled WGS sequence"/>
</dbReference>
<name>A0AAV8XT91_9CUCU</name>
<dbReference type="PANTHER" id="PTHR34415:SF1">
    <property type="entry name" value="INTEGRASE CATALYTIC DOMAIN-CONTAINING PROTEIN"/>
    <property type="match status" value="1"/>
</dbReference>
<dbReference type="InterPro" id="IPR057191">
    <property type="entry name" value="DUF7869"/>
</dbReference>
<keyword evidence="3" id="KW-1185">Reference proteome</keyword>
<protein>
    <recommendedName>
        <fullName evidence="1">DUF7869 domain-containing protein</fullName>
    </recommendedName>
</protein>
<dbReference type="EMBL" id="JANEYF010002788">
    <property type="protein sequence ID" value="KAJ8942215.1"/>
    <property type="molecule type" value="Genomic_DNA"/>
</dbReference>
<dbReference type="PANTHER" id="PTHR34415">
    <property type="entry name" value="INTEGRASE CATALYTIC DOMAIN-CONTAINING PROTEIN"/>
    <property type="match status" value="1"/>
</dbReference>
<accession>A0AAV8XT91</accession>
<dbReference type="AlphaFoldDB" id="A0AAV8XT91"/>
<proteinExistence type="predicted"/>
<organism evidence="2 3">
    <name type="scientific">Rhamnusium bicolor</name>
    <dbReference type="NCBI Taxonomy" id="1586634"/>
    <lineage>
        <taxon>Eukaryota</taxon>
        <taxon>Metazoa</taxon>
        <taxon>Ecdysozoa</taxon>
        <taxon>Arthropoda</taxon>
        <taxon>Hexapoda</taxon>
        <taxon>Insecta</taxon>
        <taxon>Pterygota</taxon>
        <taxon>Neoptera</taxon>
        <taxon>Endopterygota</taxon>
        <taxon>Coleoptera</taxon>
        <taxon>Polyphaga</taxon>
        <taxon>Cucujiformia</taxon>
        <taxon>Chrysomeloidea</taxon>
        <taxon>Cerambycidae</taxon>
        <taxon>Lepturinae</taxon>
        <taxon>Rhagiini</taxon>
        <taxon>Rhamnusium</taxon>
    </lineage>
</organism>
<gene>
    <name evidence="2" type="ORF">NQ314_010115</name>
</gene>
<reference evidence="2" key="1">
    <citation type="journal article" date="2023" name="Insect Mol. Biol.">
        <title>Genome sequencing provides insights into the evolution of gene families encoding plant cell wall-degrading enzymes in longhorned beetles.</title>
        <authorList>
            <person name="Shin N.R."/>
            <person name="Okamura Y."/>
            <person name="Kirsch R."/>
            <person name="Pauchet Y."/>
        </authorList>
    </citation>
    <scope>NUCLEOTIDE SEQUENCE</scope>
    <source>
        <strain evidence="2">RBIC_L_NR</strain>
    </source>
</reference>